<reference evidence="1" key="2">
    <citation type="journal article" date="2024" name="Environ. Microbiol.">
        <title>Genome analysis and description of Tunturibacter gen. nov. expands the diversity of Terriglobia in tundra soils.</title>
        <authorList>
            <person name="Messyasz A."/>
            <person name="Mannisto M.K."/>
            <person name="Kerkhof L.J."/>
            <person name="Haggblom M.M."/>
        </authorList>
    </citation>
    <scope>NUCLEOTIDE SEQUENCE</scope>
    <source>
        <strain evidence="1">M8UP39</strain>
    </source>
</reference>
<dbReference type="KEGG" id="tgi:RBB81_01300"/>
<dbReference type="RefSeq" id="WP_353072437.1">
    <property type="nucleotide sequence ID" value="NZ_CP132938.1"/>
</dbReference>
<protein>
    <submittedName>
        <fullName evidence="1">Uncharacterized protein</fullName>
    </submittedName>
</protein>
<reference evidence="1" key="1">
    <citation type="submission" date="2023-08" db="EMBL/GenBank/DDBJ databases">
        <authorList>
            <person name="Messyasz A."/>
            <person name="Mannisto M.K."/>
            <person name="Kerkhof L.J."/>
            <person name="Haggblom M."/>
        </authorList>
    </citation>
    <scope>NUCLEOTIDE SEQUENCE</scope>
    <source>
        <strain evidence="1">M8UP39</strain>
    </source>
</reference>
<sequence length="219" mass="24487">MATGPVLTPPTDKQRSIRGPLRYQISTSSPQLEAGTKFSIYTRITNPYDVPVKITSVTTLLPVEFIDVAVLERSYRNRRIARTINTVKGHQKKLFKFVDLLPGSSKENTSPRMSNQALSSTPETEADVISDSDVYSIVQLLDSTDKDNYDVAKQDVLQRLHRALAENKQVSPLETELQPGNSIIQVFTLKTNRSIFSRLISTSPAYGSNMRLIRARTST</sequence>
<name>A0AAU7Z1D6_9BACT</name>
<proteinExistence type="predicted"/>
<dbReference type="EMBL" id="CP132938">
    <property type="protein sequence ID" value="XCB22584.1"/>
    <property type="molecule type" value="Genomic_DNA"/>
</dbReference>
<organism evidence="1">
    <name type="scientific">Tunturiibacter gelidiferens</name>
    <dbReference type="NCBI Taxonomy" id="3069689"/>
    <lineage>
        <taxon>Bacteria</taxon>
        <taxon>Pseudomonadati</taxon>
        <taxon>Acidobacteriota</taxon>
        <taxon>Terriglobia</taxon>
        <taxon>Terriglobales</taxon>
        <taxon>Acidobacteriaceae</taxon>
        <taxon>Tunturiibacter</taxon>
    </lineage>
</organism>
<gene>
    <name evidence="1" type="ORF">RBB81_01300</name>
</gene>
<dbReference type="AlphaFoldDB" id="A0AAU7Z1D6"/>
<evidence type="ECO:0000313" key="1">
    <source>
        <dbReference type="EMBL" id="XCB22584.1"/>
    </source>
</evidence>
<accession>A0AAU7Z1D6</accession>